<dbReference type="PROSITE" id="PS51257">
    <property type="entry name" value="PROKAR_LIPOPROTEIN"/>
    <property type="match status" value="1"/>
</dbReference>
<dbReference type="Proteomes" id="UP001330812">
    <property type="component" value="Chromosome"/>
</dbReference>
<gene>
    <name evidence="3" type="ORF">VSH64_35575</name>
</gene>
<reference evidence="3 4" key="1">
    <citation type="journal article" date="2015" name="Int. J. Syst. Evol. Microbiol.">
        <title>Amycolatopsis rhabdoformis sp. nov., an actinomycete isolated from a tropical forest soil.</title>
        <authorList>
            <person name="Souza W.R."/>
            <person name="Silva R.E."/>
            <person name="Goodfellow M."/>
            <person name="Busarakam K."/>
            <person name="Figueiro F.S."/>
            <person name="Ferreira D."/>
            <person name="Rodrigues-Filho E."/>
            <person name="Moraes L.A.B."/>
            <person name="Zucchi T.D."/>
        </authorList>
    </citation>
    <scope>NUCLEOTIDE SEQUENCE [LARGE SCALE GENOMIC DNA]</scope>
    <source>
        <strain evidence="3 4">NCIMB 14900</strain>
    </source>
</reference>
<feature type="signal peptide" evidence="2">
    <location>
        <begin position="1"/>
        <end position="23"/>
    </location>
</feature>
<evidence type="ECO:0000256" key="2">
    <source>
        <dbReference type="SAM" id="SignalP"/>
    </source>
</evidence>
<dbReference type="RefSeq" id="WP_326567131.1">
    <property type="nucleotide sequence ID" value="NZ_CP142149.1"/>
</dbReference>
<feature type="chain" id="PRO_5046409610" description="Nuclear transport factor 2 family protein" evidence="2">
    <location>
        <begin position="24"/>
        <end position="187"/>
    </location>
</feature>
<evidence type="ECO:0008006" key="5">
    <source>
        <dbReference type="Google" id="ProtNLM"/>
    </source>
</evidence>
<feature type="compositionally biased region" description="Low complexity" evidence="1">
    <location>
        <begin position="27"/>
        <end position="74"/>
    </location>
</feature>
<sequence length="187" mass="18929">MSARTLLVLTTGAALLIAGCSSGVGGSAAPAPSAIPTAPATSSAPPSSSAQTQAPTPTPAATQTSSTQSGSEKSTAGAIARYETFLHAVGKEDLATTCEIAAPAAKKAEDEGFGPCEKTFPITFQMISAAQKTALRSATVDRARVIESSSTKVEIPAAAVKAAVKFTDSDLGDSTLEYRSGQWYITD</sequence>
<accession>A0ABZ1I3T9</accession>
<organism evidence="3 4">
    <name type="scientific">Amycolatopsis rhabdoformis</name>
    <dbReference type="NCBI Taxonomy" id="1448059"/>
    <lineage>
        <taxon>Bacteria</taxon>
        <taxon>Bacillati</taxon>
        <taxon>Actinomycetota</taxon>
        <taxon>Actinomycetes</taxon>
        <taxon>Pseudonocardiales</taxon>
        <taxon>Pseudonocardiaceae</taxon>
        <taxon>Amycolatopsis</taxon>
    </lineage>
</organism>
<dbReference type="EMBL" id="CP142149">
    <property type="protein sequence ID" value="WSE28129.1"/>
    <property type="molecule type" value="Genomic_DNA"/>
</dbReference>
<evidence type="ECO:0000256" key="1">
    <source>
        <dbReference type="SAM" id="MobiDB-lite"/>
    </source>
</evidence>
<keyword evidence="4" id="KW-1185">Reference proteome</keyword>
<keyword evidence="2" id="KW-0732">Signal</keyword>
<proteinExistence type="predicted"/>
<evidence type="ECO:0000313" key="3">
    <source>
        <dbReference type="EMBL" id="WSE28129.1"/>
    </source>
</evidence>
<feature type="region of interest" description="Disordered" evidence="1">
    <location>
        <begin position="25"/>
        <end position="74"/>
    </location>
</feature>
<protein>
    <recommendedName>
        <fullName evidence="5">Nuclear transport factor 2 family protein</fullName>
    </recommendedName>
</protein>
<evidence type="ECO:0000313" key="4">
    <source>
        <dbReference type="Proteomes" id="UP001330812"/>
    </source>
</evidence>
<name>A0ABZ1I3T9_9PSEU</name>